<accession>H2YJU9</accession>
<feature type="compositionally biased region" description="Polar residues" evidence="1">
    <location>
        <begin position="89"/>
        <end position="112"/>
    </location>
</feature>
<feature type="region of interest" description="Disordered" evidence="1">
    <location>
        <begin position="70"/>
        <end position="112"/>
    </location>
</feature>
<reference evidence="2" key="3">
    <citation type="submission" date="2025-09" db="UniProtKB">
        <authorList>
            <consortium name="Ensembl"/>
        </authorList>
    </citation>
    <scope>IDENTIFICATION</scope>
</reference>
<organism evidence="2 3">
    <name type="scientific">Ciona savignyi</name>
    <name type="common">Pacific transparent sea squirt</name>
    <dbReference type="NCBI Taxonomy" id="51511"/>
    <lineage>
        <taxon>Eukaryota</taxon>
        <taxon>Metazoa</taxon>
        <taxon>Chordata</taxon>
        <taxon>Tunicata</taxon>
        <taxon>Ascidiacea</taxon>
        <taxon>Phlebobranchia</taxon>
        <taxon>Cionidae</taxon>
        <taxon>Ciona</taxon>
    </lineage>
</organism>
<name>H2YJU9_CIOSA</name>
<protein>
    <submittedName>
        <fullName evidence="2">Uncharacterized protein</fullName>
    </submittedName>
</protein>
<dbReference type="HOGENOM" id="CLU_2151390_0_0_1"/>
<evidence type="ECO:0000313" key="3">
    <source>
        <dbReference type="Proteomes" id="UP000007875"/>
    </source>
</evidence>
<sequence>ISITHTKPTPLHTVNDEECTLTQSSELPTCTAALKTSSRDGDKQAAWLSDTRGPITLASSMTCLTNPTIESLQASEPSTHTLPRRRSHTSTPVKLNKGSNNNLTVTFPLSSD</sequence>
<dbReference type="InParanoid" id="H2YJU9"/>
<evidence type="ECO:0000313" key="2">
    <source>
        <dbReference type="Ensembl" id="ENSCSAVP00000005598.1"/>
    </source>
</evidence>
<reference evidence="3" key="1">
    <citation type="submission" date="2003-08" db="EMBL/GenBank/DDBJ databases">
        <authorList>
            <person name="Birren B."/>
            <person name="Nusbaum C."/>
            <person name="Abebe A."/>
            <person name="Abouelleil A."/>
            <person name="Adekoya E."/>
            <person name="Ait-zahra M."/>
            <person name="Allen N."/>
            <person name="Allen T."/>
            <person name="An P."/>
            <person name="Anderson M."/>
            <person name="Anderson S."/>
            <person name="Arachchi H."/>
            <person name="Armbruster J."/>
            <person name="Bachantsang P."/>
            <person name="Baldwin J."/>
            <person name="Barry A."/>
            <person name="Bayul T."/>
            <person name="Blitshsteyn B."/>
            <person name="Bloom T."/>
            <person name="Blye J."/>
            <person name="Boguslavskiy L."/>
            <person name="Borowsky M."/>
            <person name="Boukhgalter B."/>
            <person name="Brunache A."/>
            <person name="Butler J."/>
            <person name="Calixte N."/>
            <person name="Calvo S."/>
            <person name="Camarata J."/>
            <person name="Campo K."/>
            <person name="Chang J."/>
            <person name="Cheshatsang Y."/>
            <person name="Citroen M."/>
            <person name="Collymore A."/>
            <person name="Considine T."/>
            <person name="Cook A."/>
            <person name="Cooke P."/>
            <person name="Corum B."/>
            <person name="Cuomo C."/>
            <person name="David R."/>
            <person name="Dawoe T."/>
            <person name="Degray S."/>
            <person name="Dodge S."/>
            <person name="Dooley K."/>
            <person name="Dorje P."/>
            <person name="Dorjee K."/>
            <person name="Dorris L."/>
            <person name="Duffey N."/>
            <person name="Dupes A."/>
            <person name="Elkins T."/>
            <person name="Engels R."/>
            <person name="Erickson J."/>
            <person name="Farina A."/>
            <person name="Faro S."/>
            <person name="Ferreira P."/>
            <person name="Fischer H."/>
            <person name="Fitzgerald M."/>
            <person name="Foley K."/>
            <person name="Gage D."/>
            <person name="Galagan J."/>
            <person name="Gearin G."/>
            <person name="Gnerre S."/>
            <person name="Gnirke A."/>
            <person name="Goyette A."/>
            <person name="Graham J."/>
            <person name="Grandbois E."/>
            <person name="Gyaltsen K."/>
            <person name="Hafez N."/>
            <person name="Hagopian D."/>
            <person name="Hagos B."/>
            <person name="Hall J."/>
            <person name="Hatcher B."/>
            <person name="Heller A."/>
            <person name="Higgins H."/>
            <person name="Honan T."/>
            <person name="Horn A."/>
            <person name="Houde N."/>
            <person name="Hughes L."/>
            <person name="Hulme W."/>
            <person name="Husby E."/>
            <person name="Iliev I."/>
            <person name="Jaffe D."/>
            <person name="Jones C."/>
            <person name="Kamal M."/>
            <person name="Kamat A."/>
            <person name="Kamvysselis M."/>
            <person name="Karlsson E."/>
            <person name="Kells C."/>
            <person name="Kieu A."/>
            <person name="Kisner P."/>
            <person name="Kodira C."/>
            <person name="Kulbokas E."/>
            <person name="Labutti K."/>
            <person name="Lama D."/>
            <person name="Landers T."/>
            <person name="Leger J."/>
            <person name="Levine S."/>
            <person name="Lewis D."/>
            <person name="Lewis T."/>
            <person name="Lindblad-toh K."/>
            <person name="Liu X."/>
            <person name="Lokyitsang T."/>
            <person name="Lokyitsang Y."/>
            <person name="Lucien O."/>
            <person name="Lui A."/>
            <person name="Ma L.J."/>
            <person name="Mabbitt R."/>
            <person name="Macdonald J."/>
            <person name="Maclean C."/>
            <person name="Major J."/>
            <person name="Manning J."/>
            <person name="Marabella R."/>
            <person name="Maru K."/>
            <person name="Matthews C."/>
            <person name="Mauceli E."/>
            <person name="Mccarthy M."/>
            <person name="Mcdonough S."/>
            <person name="Mcghee T."/>
            <person name="Meldrim J."/>
            <person name="Meneus L."/>
            <person name="Mesirov J."/>
            <person name="Mihalev A."/>
            <person name="Mihova T."/>
            <person name="Mikkelsen T."/>
            <person name="Mlenga V."/>
            <person name="Moru K."/>
            <person name="Mozes J."/>
            <person name="Mulrain L."/>
            <person name="Munson G."/>
            <person name="Naylor J."/>
            <person name="Newes C."/>
            <person name="Nguyen C."/>
            <person name="Nguyen N."/>
            <person name="Nguyen T."/>
            <person name="Nicol R."/>
            <person name="Nielsen C."/>
            <person name="Nizzari M."/>
            <person name="Norbu C."/>
            <person name="Norbu N."/>
            <person name="O'donnell P."/>
            <person name="Okoawo O."/>
            <person name="O'leary S."/>
            <person name="Omotosho B."/>
            <person name="O'neill K."/>
            <person name="Osman S."/>
            <person name="Parker S."/>
            <person name="Perrin D."/>
            <person name="Phunkhang P."/>
            <person name="Piqani B."/>
            <person name="Purcell S."/>
            <person name="Rachupka T."/>
            <person name="Ramasamy U."/>
            <person name="Rameau R."/>
            <person name="Ray V."/>
            <person name="Raymond C."/>
            <person name="Retta R."/>
            <person name="Richardson S."/>
            <person name="Rise C."/>
            <person name="Rodriguez J."/>
            <person name="Rogers J."/>
            <person name="Rogov P."/>
            <person name="Rutman M."/>
            <person name="Schupbach R."/>
            <person name="Seaman C."/>
            <person name="Settipalli S."/>
            <person name="Sharpe T."/>
            <person name="Sheridan J."/>
            <person name="Sherpa N."/>
            <person name="Shi J."/>
            <person name="Smirnov S."/>
            <person name="Smith C."/>
            <person name="Sougnez C."/>
            <person name="Spencer B."/>
            <person name="Stalker J."/>
            <person name="Stange-thomann N."/>
            <person name="Stavropoulos S."/>
            <person name="Stetson K."/>
            <person name="Stone C."/>
            <person name="Stone S."/>
            <person name="Stubbs M."/>
            <person name="Talamas J."/>
            <person name="Tchuinga P."/>
            <person name="Tenzing P."/>
            <person name="Tesfaye S."/>
            <person name="Theodore J."/>
            <person name="Thoulutsang Y."/>
            <person name="Topham K."/>
            <person name="Towey S."/>
            <person name="Tsamla T."/>
            <person name="Tsomo N."/>
            <person name="Vallee D."/>
            <person name="Vassiliev H."/>
            <person name="Venkataraman V."/>
            <person name="Vinson J."/>
            <person name="Vo A."/>
            <person name="Wade C."/>
            <person name="Wang S."/>
            <person name="Wangchuk T."/>
            <person name="Wangdi T."/>
            <person name="Whittaker C."/>
            <person name="Wilkinson J."/>
            <person name="Wu Y."/>
            <person name="Wyman D."/>
            <person name="Yadav S."/>
            <person name="Yang S."/>
            <person name="Yang X."/>
            <person name="Yeager S."/>
            <person name="Yee E."/>
            <person name="Young G."/>
            <person name="Zainoun J."/>
            <person name="Zembeck L."/>
            <person name="Zimmer A."/>
            <person name="Zody M."/>
            <person name="Lander E."/>
        </authorList>
    </citation>
    <scope>NUCLEOTIDE SEQUENCE [LARGE SCALE GENOMIC DNA]</scope>
</reference>
<proteinExistence type="predicted"/>
<reference evidence="2" key="2">
    <citation type="submission" date="2025-08" db="UniProtKB">
        <authorList>
            <consortium name="Ensembl"/>
        </authorList>
    </citation>
    <scope>IDENTIFICATION</scope>
</reference>
<dbReference type="AlphaFoldDB" id="H2YJU9"/>
<dbReference type="Ensembl" id="ENSCSAVT00000005673.1">
    <property type="protein sequence ID" value="ENSCSAVP00000005598.1"/>
    <property type="gene ID" value="ENSCSAVG00000003343.1"/>
</dbReference>
<keyword evidence="3" id="KW-1185">Reference proteome</keyword>
<feature type="compositionally biased region" description="Polar residues" evidence="1">
    <location>
        <begin position="70"/>
        <end position="81"/>
    </location>
</feature>
<evidence type="ECO:0000256" key="1">
    <source>
        <dbReference type="SAM" id="MobiDB-lite"/>
    </source>
</evidence>
<dbReference type="Proteomes" id="UP000007875">
    <property type="component" value="Unassembled WGS sequence"/>
</dbReference>